<organism evidence="5">
    <name type="scientific">mine drainage metagenome</name>
    <dbReference type="NCBI Taxonomy" id="410659"/>
    <lineage>
        <taxon>unclassified sequences</taxon>
        <taxon>metagenomes</taxon>
        <taxon>ecological metagenomes</taxon>
    </lineage>
</organism>
<feature type="domain" description="Carbohydrate kinase PfkB" evidence="4">
    <location>
        <begin position="32"/>
        <end position="331"/>
    </location>
</feature>
<comment type="caution">
    <text evidence="5">The sequence shown here is derived from an EMBL/GenBank/DDBJ whole genome shotgun (WGS) entry which is preliminary data.</text>
</comment>
<evidence type="ECO:0000256" key="3">
    <source>
        <dbReference type="SAM" id="MobiDB-lite"/>
    </source>
</evidence>
<evidence type="ECO:0000259" key="4">
    <source>
        <dbReference type="Pfam" id="PF00294"/>
    </source>
</evidence>
<dbReference type="InterPro" id="IPR052562">
    <property type="entry name" value="Ketohexokinase-related"/>
</dbReference>
<reference evidence="5" key="1">
    <citation type="submission" date="2016-10" db="EMBL/GenBank/DDBJ databases">
        <title>Sequence of Gallionella enrichment culture.</title>
        <authorList>
            <person name="Poehlein A."/>
            <person name="Muehling M."/>
            <person name="Daniel R."/>
        </authorList>
    </citation>
    <scope>NUCLEOTIDE SEQUENCE</scope>
</reference>
<protein>
    <submittedName>
        <fullName evidence="5">Sulfofructose kinase</fullName>
        <ecNumber evidence="5">2.7.1.-</ecNumber>
    </submittedName>
</protein>
<dbReference type="InterPro" id="IPR002173">
    <property type="entry name" value="Carboh/pur_kinase_PfkB_CS"/>
</dbReference>
<dbReference type="EMBL" id="MLJW01002419">
    <property type="protein sequence ID" value="OIQ74685.1"/>
    <property type="molecule type" value="Genomic_DNA"/>
</dbReference>
<dbReference type="AlphaFoldDB" id="A0A1J5QFB9"/>
<gene>
    <name evidence="5" type="primary">yihV_2</name>
    <name evidence="5" type="ORF">GALL_436570</name>
</gene>
<evidence type="ECO:0000256" key="1">
    <source>
        <dbReference type="ARBA" id="ARBA00022679"/>
    </source>
</evidence>
<evidence type="ECO:0000256" key="2">
    <source>
        <dbReference type="ARBA" id="ARBA00022777"/>
    </source>
</evidence>
<dbReference type="PROSITE" id="PS00584">
    <property type="entry name" value="PFKB_KINASES_2"/>
    <property type="match status" value="1"/>
</dbReference>
<keyword evidence="1 5" id="KW-0808">Transferase</keyword>
<dbReference type="Pfam" id="PF00294">
    <property type="entry name" value="PfkB"/>
    <property type="match status" value="1"/>
</dbReference>
<dbReference type="PANTHER" id="PTHR42774">
    <property type="entry name" value="PHOSPHOTRANSFERASE SYSTEM TRANSPORT PROTEIN"/>
    <property type="match status" value="1"/>
</dbReference>
<accession>A0A1J5QFB9</accession>
<dbReference type="InterPro" id="IPR029056">
    <property type="entry name" value="Ribokinase-like"/>
</dbReference>
<feature type="compositionally biased region" description="Pro residues" evidence="3">
    <location>
        <begin position="1"/>
        <end position="10"/>
    </location>
</feature>
<dbReference type="InterPro" id="IPR011611">
    <property type="entry name" value="PfkB_dom"/>
</dbReference>
<dbReference type="GO" id="GO:0016301">
    <property type="term" value="F:kinase activity"/>
    <property type="evidence" value="ECO:0007669"/>
    <property type="project" value="UniProtKB-KW"/>
</dbReference>
<sequence length="339" mass="34273">MERPRAPGPTPERLDPAAGGHEPGARAASCVVLCCGLTTLDVLQEVDAVPAPNEKTVARSVTLTFGGPAANAAATAVAVGATARLLTAIGSGPVADLVVSELADAGVDVVDLARGTGAVPAVSTILVTASTGERAVVSVNATRVGGLPAPPADALDGVDVVLVDGHHLETAIEVARWARAAGVPVVLDGGSWKPGLERLLALVDHAIVSADFHVPASMAADGPAAADLSRWTDDRERLVRQVASFGPTVVARSDGDRPILVLDPRTSAEVRSVPVPSDPSRRVVDTVGAGDVLHGAYAAFLACERPAADPATVLARAAGVASESVHSRGARGWVAGRRP</sequence>
<dbReference type="Gene3D" id="3.40.1190.20">
    <property type="match status" value="1"/>
</dbReference>
<keyword evidence="2 5" id="KW-0418">Kinase</keyword>
<evidence type="ECO:0000313" key="5">
    <source>
        <dbReference type="EMBL" id="OIQ74685.1"/>
    </source>
</evidence>
<proteinExistence type="predicted"/>
<name>A0A1J5QFB9_9ZZZZ</name>
<feature type="region of interest" description="Disordered" evidence="3">
    <location>
        <begin position="1"/>
        <end position="21"/>
    </location>
</feature>
<dbReference type="EC" id="2.7.1.-" evidence="5"/>
<dbReference type="SUPFAM" id="SSF53613">
    <property type="entry name" value="Ribokinase-like"/>
    <property type="match status" value="1"/>
</dbReference>
<dbReference type="PANTHER" id="PTHR42774:SF3">
    <property type="entry name" value="KETOHEXOKINASE"/>
    <property type="match status" value="1"/>
</dbReference>